<evidence type="ECO:0000313" key="2">
    <source>
        <dbReference type="Proteomes" id="UP000525336"/>
    </source>
</evidence>
<organism evidence="1 2">
    <name type="scientific">Vibrio chagasii</name>
    <dbReference type="NCBI Taxonomy" id="170679"/>
    <lineage>
        <taxon>Bacteria</taxon>
        <taxon>Pseudomonadati</taxon>
        <taxon>Pseudomonadota</taxon>
        <taxon>Gammaproteobacteria</taxon>
        <taxon>Vibrionales</taxon>
        <taxon>Vibrionaceae</taxon>
        <taxon>Vibrio</taxon>
    </lineage>
</organism>
<name>A0A7Y3YS90_9VIBR</name>
<protein>
    <submittedName>
        <fullName evidence="1">XRE family transcriptional regulator</fullName>
    </submittedName>
</protein>
<accession>A0A7Y3YS90</accession>
<reference evidence="1 2" key="1">
    <citation type="submission" date="2019-09" db="EMBL/GenBank/DDBJ databases">
        <title>Draft genome sequencing and comparative genomics of hatchery-associated Vibrios.</title>
        <authorList>
            <person name="Kehlet-Delgado H."/>
            <person name="Mueller R.S."/>
        </authorList>
    </citation>
    <scope>NUCLEOTIDE SEQUENCE [LARGE SCALE GENOMIC DNA]</scope>
    <source>
        <strain evidence="1 2">00-90-10</strain>
    </source>
</reference>
<dbReference type="Proteomes" id="UP000525336">
    <property type="component" value="Unassembled WGS sequence"/>
</dbReference>
<gene>
    <name evidence="1" type="ORF">F0245_19440</name>
</gene>
<proteinExistence type="predicted"/>
<comment type="caution">
    <text evidence="1">The sequence shown here is derived from an EMBL/GenBank/DDBJ whole genome shotgun (WGS) entry which is preliminary data.</text>
</comment>
<evidence type="ECO:0000313" key="1">
    <source>
        <dbReference type="EMBL" id="NOH35502.1"/>
    </source>
</evidence>
<feature type="non-terminal residue" evidence="1">
    <location>
        <position position="1"/>
    </location>
</feature>
<dbReference type="AlphaFoldDB" id="A0A7Y3YS90"/>
<sequence>AGDIQQSKMVLNTFSDSSSMLVGHLLYGFVPIEQGASSLDPNQLSACPFLDLEKSSEQPVDLYVISTFGSLPSPRMASILFILDILCQNTHIRNMVINCHDQEAYAIFETSTDLELLSKGNEIPFGGVKVFGKNYKYAQIRIKSESILSLKVISNILPFIQGYIQKLLKD</sequence>
<dbReference type="EMBL" id="VTXW01000023">
    <property type="protein sequence ID" value="NOH35502.1"/>
    <property type="molecule type" value="Genomic_DNA"/>
</dbReference>